<dbReference type="AlphaFoldDB" id="A0A146G7N7"/>
<gene>
    <name evidence="2" type="ORF">TSACC_21139</name>
</gene>
<dbReference type="STRING" id="690879.TSACC_21139"/>
<dbReference type="EMBL" id="BDCO01000002">
    <property type="protein sequence ID" value="GAT32738.1"/>
    <property type="molecule type" value="Genomic_DNA"/>
</dbReference>
<protein>
    <submittedName>
        <fullName evidence="2">Methyltransferase domain-containing protein</fullName>
    </submittedName>
</protein>
<comment type="caution">
    <text evidence="2">The sequence shown here is derived from an EMBL/GenBank/DDBJ whole genome shotgun (WGS) entry which is preliminary data.</text>
</comment>
<proteinExistence type="predicted"/>
<dbReference type="Proteomes" id="UP000076023">
    <property type="component" value="Unassembled WGS sequence"/>
</dbReference>
<keyword evidence="2" id="KW-0808">Transferase</keyword>
<dbReference type="RefSeq" id="WP_075078554.1">
    <property type="nucleotide sequence ID" value="NZ_BDCO01000002.1"/>
</dbReference>
<dbReference type="SUPFAM" id="SSF53335">
    <property type="entry name" value="S-adenosyl-L-methionine-dependent methyltransferases"/>
    <property type="match status" value="1"/>
</dbReference>
<keyword evidence="2" id="KW-0489">Methyltransferase</keyword>
<name>A0A146G7N7_TERSA</name>
<keyword evidence="3" id="KW-1185">Reference proteome</keyword>
<dbReference type="GO" id="GO:0008757">
    <property type="term" value="F:S-adenosylmethionine-dependent methyltransferase activity"/>
    <property type="evidence" value="ECO:0007669"/>
    <property type="project" value="InterPro"/>
</dbReference>
<dbReference type="InParanoid" id="A0A146G7N7"/>
<evidence type="ECO:0000313" key="2">
    <source>
        <dbReference type="EMBL" id="GAT32738.1"/>
    </source>
</evidence>
<organism evidence="2 3">
    <name type="scientific">Terrimicrobium sacchariphilum</name>
    <dbReference type="NCBI Taxonomy" id="690879"/>
    <lineage>
        <taxon>Bacteria</taxon>
        <taxon>Pseudomonadati</taxon>
        <taxon>Verrucomicrobiota</taxon>
        <taxon>Terrimicrobiia</taxon>
        <taxon>Terrimicrobiales</taxon>
        <taxon>Terrimicrobiaceae</taxon>
        <taxon>Terrimicrobium</taxon>
    </lineage>
</organism>
<evidence type="ECO:0000313" key="3">
    <source>
        <dbReference type="Proteomes" id="UP000076023"/>
    </source>
</evidence>
<reference evidence="3" key="1">
    <citation type="journal article" date="2017" name="Genome Announc.">
        <title>Draft Genome Sequence of Terrimicrobium sacchariphilum NM-5T, a Facultative Anaerobic Soil Bacterium of the Class Spartobacteria.</title>
        <authorList>
            <person name="Qiu Y.L."/>
            <person name="Tourlousse D.M."/>
            <person name="Matsuura N."/>
            <person name="Ohashi A."/>
            <person name="Sekiguchi Y."/>
        </authorList>
    </citation>
    <scope>NUCLEOTIDE SEQUENCE [LARGE SCALE GENOMIC DNA]</scope>
    <source>
        <strain evidence="3">NM-5</strain>
    </source>
</reference>
<accession>A0A146G7N7</accession>
<dbReference type="InterPro" id="IPR013216">
    <property type="entry name" value="Methyltransf_11"/>
</dbReference>
<evidence type="ECO:0000259" key="1">
    <source>
        <dbReference type="Pfam" id="PF08241"/>
    </source>
</evidence>
<feature type="domain" description="Methyltransferase type 11" evidence="1">
    <location>
        <begin position="75"/>
        <end position="141"/>
    </location>
</feature>
<sequence>MSDSTTFPSTPQSESITTRNRVFYDQLWSGAKLIRPQSFHTWKMFSGMAREAGRRLEIGPGLRPRLPLEGTDFFDLSSEAVRQLRRAGGSARTGSASDPLPYEDATFGLVCALDIVEHVEDDHAVLSEIARVAAPGARLIISAPLHADRWIPFDDLVGHCRRYDPDVFFAMLESNGFTIEESAGYGMQPKSSRLLDFGMRFLAWRPREGMWWYNNIFMPIGLMFQSELKFAPGTEHTRNLDEVLLICRKTG</sequence>
<dbReference type="Pfam" id="PF08241">
    <property type="entry name" value="Methyltransf_11"/>
    <property type="match status" value="1"/>
</dbReference>
<dbReference type="GO" id="GO:0032259">
    <property type="term" value="P:methylation"/>
    <property type="evidence" value="ECO:0007669"/>
    <property type="project" value="UniProtKB-KW"/>
</dbReference>
<dbReference type="InterPro" id="IPR029063">
    <property type="entry name" value="SAM-dependent_MTases_sf"/>
</dbReference>
<dbReference type="Gene3D" id="3.40.50.150">
    <property type="entry name" value="Vaccinia Virus protein VP39"/>
    <property type="match status" value="1"/>
</dbReference>